<dbReference type="GO" id="GO:0006108">
    <property type="term" value="P:malate metabolic process"/>
    <property type="evidence" value="ECO:0007669"/>
    <property type="project" value="InterPro"/>
</dbReference>
<dbReference type="NCBIfam" id="TIGR01772">
    <property type="entry name" value="MDH_euk_gproteo"/>
    <property type="match status" value="1"/>
</dbReference>
<feature type="domain" description="Lactate/malate dehydrogenase N-terminal" evidence="13">
    <location>
        <begin position="2"/>
        <end position="146"/>
    </location>
</feature>
<feature type="binding site" evidence="10">
    <location>
        <position position="95"/>
    </location>
    <ligand>
        <name>NAD(+)</name>
        <dbReference type="ChEBI" id="CHEBI:57540"/>
    </ligand>
</feature>
<protein>
    <recommendedName>
        <fullName evidence="3 12">Malate dehydrogenase</fullName>
        <ecNumber evidence="3 12">1.1.1.37</ecNumber>
    </recommendedName>
</protein>
<dbReference type="EC" id="1.1.1.37" evidence="3 12"/>
<dbReference type="AlphaFoldDB" id="A0AAV5RHG0"/>
<dbReference type="GO" id="GO:0005829">
    <property type="term" value="C:cytosol"/>
    <property type="evidence" value="ECO:0007669"/>
    <property type="project" value="TreeGrafter"/>
</dbReference>
<dbReference type="InterPro" id="IPR015955">
    <property type="entry name" value="Lactate_DH/Glyco_Ohase_4_C"/>
</dbReference>
<evidence type="ECO:0000313" key="16">
    <source>
        <dbReference type="Proteomes" id="UP001362899"/>
    </source>
</evidence>
<dbReference type="Pfam" id="PF00056">
    <property type="entry name" value="Ldh_1_N"/>
    <property type="match status" value="1"/>
</dbReference>
<comment type="catalytic activity">
    <reaction evidence="7 12">
        <text>(S)-malate + NAD(+) = oxaloacetate + NADH + H(+)</text>
        <dbReference type="Rhea" id="RHEA:21432"/>
        <dbReference type="ChEBI" id="CHEBI:15378"/>
        <dbReference type="ChEBI" id="CHEBI:15589"/>
        <dbReference type="ChEBI" id="CHEBI:16452"/>
        <dbReference type="ChEBI" id="CHEBI:57540"/>
        <dbReference type="ChEBI" id="CHEBI:57945"/>
        <dbReference type="EC" id="1.1.1.37"/>
    </reaction>
</comment>
<reference evidence="15 16" key="1">
    <citation type="journal article" date="2023" name="Elife">
        <title>Identification of key yeast species and microbe-microbe interactions impacting larval growth of Drosophila in the wild.</title>
        <authorList>
            <person name="Mure A."/>
            <person name="Sugiura Y."/>
            <person name="Maeda R."/>
            <person name="Honda K."/>
            <person name="Sakurai N."/>
            <person name="Takahashi Y."/>
            <person name="Watada M."/>
            <person name="Katoh T."/>
            <person name="Gotoh A."/>
            <person name="Gotoh Y."/>
            <person name="Taniguchi I."/>
            <person name="Nakamura K."/>
            <person name="Hayashi T."/>
            <person name="Katayama T."/>
            <person name="Uemura T."/>
            <person name="Hattori Y."/>
        </authorList>
    </citation>
    <scope>NUCLEOTIDE SEQUENCE [LARGE SCALE GENOMIC DNA]</scope>
    <source>
        <strain evidence="15 16">SB-73</strain>
    </source>
</reference>
<dbReference type="SUPFAM" id="SSF51735">
    <property type="entry name" value="NAD(P)-binding Rossmann-fold domains"/>
    <property type="match status" value="1"/>
</dbReference>
<feature type="binding site" evidence="9">
    <location>
        <position position="154"/>
    </location>
    <ligand>
        <name>substrate</name>
    </ligand>
</feature>
<name>A0AAV5RHG0_STABA</name>
<evidence type="ECO:0000256" key="12">
    <source>
        <dbReference type="RuleBase" id="RU003405"/>
    </source>
</evidence>
<keyword evidence="4 12" id="KW-0816">Tricarboxylic acid cycle</keyword>
<evidence type="ECO:0000256" key="2">
    <source>
        <dbReference type="ARBA" id="ARBA00011738"/>
    </source>
</evidence>
<evidence type="ECO:0000256" key="3">
    <source>
        <dbReference type="ARBA" id="ARBA00012995"/>
    </source>
</evidence>
<feature type="binding site" evidence="9">
    <location>
        <position position="82"/>
    </location>
    <ligand>
        <name>substrate</name>
    </ligand>
</feature>
<sequence length="332" mass="35429">MVKVVVIGAAGGIGQPLSMLLKMSPLIDELALYDVVNSIGVAADLSHVSSVSSVTGYLPVNNGLEQALSNADVVLIPAGMARKPGMTRDDLFKINAGIVANITQSIAKKAPQALVLLISNPINSTVPVAVEVMKRYGVFDARRLFGVTTLDTVRARTFIGQLTHTNPREVSVPVIGGHSGVTIVPLLSQSKPSTACLSEEERENLIHRVRFGGDEIVQAKAGAGSATLSMAYAAFRFAEIVLEGYEGEDSSSTSFVYLPGIPGGQELAQKLDVEYLSVPMLFGPNGAIKVVNMLDKLTPEELDMLNVAIDGVKDNVKKAMEFVNQYFEEHSM</sequence>
<feature type="domain" description="Lactate/malate dehydrogenase C-terminal" evidence="14">
    <location>
        <begin position="148"/>
        <end position="323"/>
    </location>
</feature>
<dbReference type="Pfam" id="PF02866">
    <property type="entry name" value="Ldh_1_C"/>
    <property type="match status" value="1"/>
</dbReference>
<dbReference type="InterPro" id="IPR036291">
    <property type="entry name" value="NAD(P)-bd_dom_sf"/>
</dbReference>
<feature type="binding site" evidence="10">
    <location>
        <position position="230"/>
    </location>
    <ligand>
        <name>NAD(+)</name>
        <dbReference type="ChEBI" id="CHEBI:57540"/>
    </ligand>
</feature>
<dbReference type="Gene3D" id="3.40.50.720">
    <property type="entry name" value="NAD(P)-binding Rossmann-like Domain"/>
    <property type="match status" value="1"/>
</dbReference>
<evidence type="ECO:0000256" key="10">
    <source>
        <dbReference type="PIRSR" id="PIRSR000102-3"/>
    </source>
</evidence>
<feature type="binding site" evidence="10">
    <location>
        <position position="34"/>
    </location>
    <ligand>
        <name>NAD(+)</name>
        <dbReference type="ChEBI" id="CHEBI:57540"/>
    </ligand>
</feature>
<evidence type="ECO:0000256" key="4">
    <source>
        <dbReference type="ARBA" id="ARBA00022532"/>
    </source>
</evidence>
<feature type="binding site" evidence="9">
    <location>
        <position position="88"/>
    </location>
    <ligand>
        <name>substrate</name>
    </ligand>
</feature>
<evidence type="ECO:0000256" key="5">
    <source>
        <dbReference type="ARBA" id="ARBA00023002"/>
    </source>
</evidence>
<dbReference type="FunFam" id="3.90.110.10:FF:000009">
    <property type="entry name" value="Malate dehydrogenase"/>
    <property type="match status" value="1"/>
</dbReference>
<dbReference type="GO" id="GO:0006099">
    <property type="term" value="P:tricarboxylic acid cycle"/>
    <property type="evidence" value="ECO:0007669"/>
    <property type="project" value="UniProtKB-KW"/>
</dbReference>
<dbReference type="GO" id="GO:0030060">
    <property type="term" value="F:L-malate dehydrogenase (NAD+) activity"/>
    <property type="evidence" value="ECO:0007669"/>
    <property type="project" value="UniProtKB-EC"/>
</dbReference>
<gene>
    <name evidence="15" type="ORF">DASB73_018970</name>
</gene>
<dbReference type="FunFam" id="3.40.50.720:FF:000013">
    <property type="entry name" value="Malate dehydrogenase"/>
    <property type="match status" value="1"/>
</dbReference>
<evidence type="ECO:0000256" key="7">
    <source>
        <dbReference type="ARBA" id="ARBA00048313"/>
    </source>
</evidence>
<dbReference type="InterPro" id="IPR022383">
    <property type="entry name" value="Lactate/malate_DH_C"/>
</dbReference>
<dbReference type="SUPFAM" id="SSF56327">
    <property type="entry name" value="LDH C-terminal domain-like"/>
    <property type="match status" value="1"/>
</dbReference>
<keyword evidence="16" id="KW-1185">Reference proteome</keyword>
<evidence type="ECO:0000256" key="11">
    <source>
        <dbReference type="RuleBase" id="RU003369"/>
    </source>
</evidence>
<keyword evidence="5 11" id="KW-0560">Oxidoreductase</keyword>
<evidence type="ECO:0000256" key="6">
    <source>
        <dbReference type="ARBA" id="ARBA00023027"/>
    </source>
</evidence>
<evidence type="ECO:0000256" key="9">
    <source>
        <dbReference type="PIRSR" id="PIRSR000102-2"/>
    </source>
</evidence>
<dbReference type="CDD" id="cd01337">
    <property type="entry name" value="MDH_glyoxysomal_mitochondrial"/>
    <property type="match status" value="1"/>
</dbReference>
<comment type="caution">
    <text evidence="15">The sequence shown here is derived from an EMBL/GenBank/DDBJ whole genome shotgun (WGS) entry which is preliminary data.</text>
</comment>
<dbReference type="PANTHER" id="PTHR11540:SF16">
    <property type="entry name" value="MALATE DEHYDROGENASE, MITOCHONDRIAL"/>
    <property type="match status" value="1"/>
</dbReference>
<dbReference type="PANTHER" id="PTHR11540">
    <property type="entry name" value="MALATE AND LACTATE DEHYDROGENASE"/>
    <property type="match status" value="1"/>
</dbReference>
<dbReference type="InterPro" id="IPR001236">
    <property type="entry name" value="Lactate/malate_DH_N"/>
</dbReference>
<evidence type="ECO:0000313" key="15">
    <source>
        <dbReference type="EMBL" id="GMM50939.1"/>
    </source>
</evidence>
<comment type="subunit">
    <text evidence="2">Homodimer.</text>
</comment>
<feature type="binding site" evidence="10">
    <location>
        <begin position="118"/>
        <end position="120"/>
    </location>
    <ligand>
        <name>NAD(+)</name>
        <dbReference type="ChEBI" id="CHEBI:57540"/>
    </ligand>
</feature>
<comment type="similarity">
    <text evidence="1">Belongs to the LDH/MDH superfamily. MDH type 1 family.</text>
</comment>
<dbReference type="InterPro" id="IPR001252">
    <property type="entry name" value="Malate_DH_AS"/>
</dbReference>
<dbReference type="InterPro" id="IPR010097">
    <property type="entry name" value="Malate_DH_type1"/>
</dbReference>
<dbReference type="InterPro" id="IPR001557">
    <property type="entry name" value="L-lactate/malate_DH"/>
</dbReference>
<dbReference type="EMBL" id="BTGC01000003">
    <property type="protein sequence ID" value="GMM50939.1"/>
    <property type="molecule type" value="Genomic_DNA"/>
</dbReference>
<dbReference type="PIRSF" id="PIRSF000102">
    <property type="entry name" value="Lac_mal_DH"/>
    <property type="match status" value="1"/>
</dbReference>
<evidence type="ECO:0000259" key="13">
    <source>
        <dbReference type="Pfam" id="PF00056"/>
    </source>
</evidence>
<organism evidence="15 16">
    <name type="scientific">Starmerella bacillaris</name>
    <name type="common">Yeast</name>
    <name type="synonym">Candida zemplinina</name>
    <dbReference type="NCBI Taxonomy" id="1247836"/>
    <lineage>
        <taxon>Eukaryota</taxon>
        <taxon>Fungi</taxon>
        <taxon>Dikarya</taxon>
        <taxon>Ascomycota</taxon>
        <taxon>Saccharomycotina</taxon>
        <taxon>Dipodascomycetes</taxon>
        <taxon>Dipodascales</taxon>
        <taxon>Trichomonascaceae</taxon>
        <taxon>Starmerella</taxon>
    </lineage>
</organism>
<proteinExistence type="inferred from homology"/>
<evidence type="ECO:0000256" key="8">
    <source>
        <dbReference type="PIRSR" id="PIRSR000102-1"/>
    </source>
</evidence>
<feature type="active site" description="Proton acceptor" evidence="8">
    <location>
        <position position="178"/>
    </location>
</feature>
<feature type="binding site" evidence="10">
    <location>
        <begin position="8"/>
        <end position="14"/>
    </location>
    <ligand>
        <name>NAD(+)</name>
        <dbReference type="ChEBI" id="CHEBI:57540"/>
    </ligand>
</feature>
<feature type="binding site" evidence="9">
    <location>
        <position position="120"/>
    </location>
    <ligand>
        <name>substrate</name>
    </ligand>
</feature>
<dbReference type="PROSITE" id="PS00068">
    <property type="entry name" value="MDH"/>
    <property type="match status" value="1"/>
</dbReference>
<evidence type="ECO:0000259" key="14">
    <source>
        <dbReference type="Pfam" id="PF02866"/>
    </source>
</evidence>
<evidence type="ECO:0000256" key="1">
    <source>
        <dbReference type="ARBA" id="ARBA00008824"/>
    </source>
</evidence>
<keyword evidence="6 10" id="KW-0520">NAD</keyword>
<accession>A0AAV5RHG0</accession>
<dbReference type="Proteomes" id="UP001362899">
    <property type="component" value="Unassembled WGS sequence"/>
</dbReference>
<dbReference type="Gene3D" id="3.90.110.10">
    <property type="entry name" value="Lactate dehydrogenase/glycoside hydrolase, family 4, C-terminal"/>
    <property type="match status" value="1"/>
</dbReference>